<dbReference type="STRING" id="1884261.A0A5C3QHT3"/>
<dbReference type="GO" id="GO:0005739">
    <property type="term" value="C:mitochondrion"/>
    <property type="evidence" value="ECO:0007669"/>
    <property type="project" value="TreeGrafter"/>
</dbReference>
<evidence type="ECO:0000256" key="1">
    <source>
        <dbReference type="SAM" id="Phobius"/>
    </source>
</evidence>
<gene>
    <name evidence="4" type="ORF">BDV98DRAFT_567115</name>
</gene>
<accession>A0A5C3QHT3</accession>
<dbReference type="AlphaFoldDB" id="A0A5C3QHT3"/>
<dbReference type="EMBL" id="ML178824">
    <property type="protein sequence ID" value="TFL01536.1"/>
    <property type="molecule type" value="Genomic_DNA"/>
</dbReference>
<protein>
    <recommendedName>
        <fullName evidence="3">DUF1279 domain-containing protein</fullName>
    </recommendedName>
</protein>
<evidence type="ECO:0000259" key="3">
    <source>
        <dbReference type="Pfam" id="PF06916"/>
    </source>
</evidence>
<dbReference type="InterPro" id="IPR045866">
    <property type="entry name" value="FAM210A/B-like"/>
</dbReference>
<sequence length="220" mass="24129">MSTRIFARLPLLLRPVLRTASTPILPYAGINNPRLRSPLLFPFRSFRSTQRTHNRSPSPPPPDSPTSTANLTLSQRLKHLIKTYGWYALAVYLLVGVVDFGVAFAGISLFGAEHVSRAVATAKSAVLGFIHPEHPPEPGKEDTDPLHINPSAGGSDGLYAMLVLAYTVHKTLFMPVRIGVTAAFTPKIVGWLTKRGWAGRAGTKRAAEEVKERIRSRSRD</sequence>
<proteinExistence type="predicted"/>
<keyword evidence="1" id="KW-0812">Transmembrane</keyword>
<keyword evidence="5" id="KW-1185">Reference proteome</keyword>
<dbReference type="PANTHER" id="PTHR21377">
    <property type="entry name" value="PROTEIN FAM210B, MITOCHONDRIAL"/>
    <property type="match status" value="1"/>
</dbReference>
<evidence type="ECO:0000313" key="5">
    <source>
        <dbReference type="Proteomes" id="UP000305067"/>
    </source>
</evidence>
<dbReference type="Proteomes" id="UP000305067">
    <property type="component" value="Unassembled WGS sequence"/>
</dbReference>
<dbReference type="OrthoDB" id="426386at2759"/>
<reference evidence="4 5" key="1">
    <citation type="journal article" date="2019" name="Nat. Ecol. Evol.">
        <title>Megaphylogeny resolves global patterns of mushroom evolution.</title>
        <authorList>
            <person name="Varga T."/>
            <person name="Krizsan K."/>
            <person name="Foldi C."/>
            <person name="Dima B."/>
            <person name="Sanchez-Garcia M."/>
            <person name="Sanchez-Ramirez S."/>
            <person name="Szollosi G.J."/>
            <person name="Szarkandi J.G."/>
            <person name="Papp V."/>
            <person name="Albert L."/>
            <person name="Andreopoulos W."/>
            <person name="Angelini C."/>
            <person name="Antonin V."/>
            <person name="Barry K.W."/>
            <person name="Bougher N.L."/>
            <person name="Buchanan P."/>
            <person name="Buyck B."/>
            <person name="Bense V."/>
            <person name="Catcheside P."/>
            <person name="Chovatia M."/>
            <person name="Cooper J."/>
            <person name="Damon W."/>
            <person name="Desjardin D."/>
            <person name="Finy P."/>
            <person name="Geml J."/>
            <person name="Haridas S."/>
            <person name="Hughes K."/>
            <person name="Justo A."/>
            <person name="Karasinski D."/>
            <person name="Kautmanova I."/>
            <person name="Kiss B."/>
            <person name="Kocsube S."/>
            <person name="Kotiranta H."/>
            <person name="LaButti K.M."/>
            <person name="Lechner B.E."/>
            <person name="Liimatainen K."/>
            <person name="Lipzen A."/>
            <person name="Lukacs Z."/>
            <person name="Mihaltcheva S."/>
            <person name="Morgado L.N."/>
            <person name="Niskanen T."/>
            <person name="Noordeloos M.E."/>
            <person name="Ohm R.A."/>
            <person name="Ortiz-Santana B."/>
            <person name="Ovrebo C."/>
            <person name="Racz N."/>
            <person name="Riley R."/>
            <person name="Savchenko A."/>
            <person name="Shiryaev A."/>
            <person name="Soop K."/>
            <person name="Spirin V."/>
            <person name="Szebenyi C."/>
            <person name="Tomsovsky M."/>
            <person name="Tulloss R.E."/>
            <person name="Uehling J."/>
            <person name="Grigoriev I.V."/>
            <person name="Vagvolgyi C."/>
            <person name="Papp T."/>
            <person name="Martin F.M."/>
            <person name="Miettinen O."/>
            <person name="Hibbett D.S."/>
            <person name="Nagy L.G."/>
        </authorList>
    </citation>
    <scope>NUCLEOTIDE SEQUENCE [LARGE SCALE GENOMIC DNA]</scope>
    <source>
        <strain evidence="4 5">CBS 309.79</strain>
    </source>
</reference>
<keyword evidence="1" id="KW-0472">Membrane</keyword>
<feature type="chain" id="PRO_5023025585" description="DUF1279 domain-containing protein" evidence="2">
    <location>
        <begin position="22"/>
        <end position="220"/>
    </location>
</feature>
<dbReference type="Pfam" id="PF06916">
    <property type="entry name" value="FAM210A-B_dom"/>
    <property type="match status" value="1"/>
</dbReference>
<dbReference type="InterPro" id="IPR009688">
    <property type="entry name" value="FAM210A/B-like_dom"/>
</dbReference>
<organism evidence="4 5">
    <name type="scientific">Pterulicium gracile</name>
    <dbReference type="NCBI Taxonomy" id="1884261"/>
    <lineage>
        <taxon>Eukaryota</taxon>
        <taxon>Fungi</taxon>
        <taxon>Dikarya</taxon>
        <taxon>Basidiomycota</taxon>
        <taxon>Agaricomycotina</taxon>
        <taxon>Agaricomycetes</taxon>
        <taxon>Agaricomycetidae</taxon>
        <taxon>Agaricales</taxon>
        <taxon>Pleurotineae</taxon>
        <taxon>Pterulaceae</taxon>
        <taxon>Pterulicium</taxon>
    </lineage>
</organism>
<dbReference type="PANTHER" id="PTHR21377:SF0">
    <property type="entry name" value="PROTEIN FAM210B, MITOCHONDRIAL"/>
    <property type="match status" value="1"/>
</dbReference>
<evidence type="ECO:0000313" key="4">
    <source>
        <dbReference type="EMBL" id="TFL01536.1"/>
    </source>
</evidence>
<name>A0A5C3QHT3_9AGAR</name>
<feature type="domain" description="DUF1279" evidence="3">
    <location>
        <begin position="75"/>
        <end position="186"/>
    </location>
</feature>
<evidence type="ECO:0000256" key="2">
    <source>
        <dbReference type="SAM" id="SignalP"/>
    </source>
</evidence>
<feature type="transmembrane region" description="Helical" evidence="1">
    <location>
        <begin position="84"/>
        <end position="110"/>
    </location>
</feature>
<keyword evidence="1" id="KW-1133">Transmembrane helix</keyword>
<keyword evidence="2" id="KW-0732">Signal</keyword>
<feature type="signal peptide" evidence="2">
    <location>
        <begin position="1"/>
        <end position="21"/>
    </location>
</feature>